<protein>
    <recommendedName>
        <fullName evidence="3">beta-N-acetylhexosaminidase</fullName>
        <ecNumber evidence="3">3.2.1.52</ecNumber>
    </recommendedName>
</protein>
<feature type="transmembrane region" description="Helical" evidence="6">
    <location>
        <begin position="43"/>
        <end position="62"/>
    </location>
</feature>
<keyword evidence="5" id="KW-0326">Glycosidase</keyword>
<dbReference type="InterPro" id="IPR017853">
    <property type="entry name" value="GH"/>
</dbReference>
<proteinExistence type="inferred from homology"/>
<dbReference type="GO" id="GO:0009254">
    <property type="term" value="P:peptidoglycan turnover"/>
    <property type="evidence" value="ECO:0007669"/>
    <property type="project" value="TreeGrafter"/>
</dbReference>
<dbReference type="Gene3D" id="3.20.20.300">
    <property type="entry name" value="Glycoside hydrolase, family 3, N-terminal domain"/>
    <property type="match status" value="1"/>
</dbReference>
<dbReference type="OrthoDB" id="9786661at2"/>
<evidence type="ECO:0000256" key="5">
    <source>
        <dbReference type="ARBA" id="ARBA00023295"/>
    </source>
</evidence>
<evidence type="ECO:0000259" key="7">
    <source>
        <dbReference type="Pfam" id="PF00933"/>
    </source>
</evidence>
<dbReference type="InterPro" id="IPR036962">
    <property type="entry name" value="Glyco_hydro_3_N_sf"/>
</dbReference>
<dbReference type="RefSeq" id="WP_110523195.1">
    <property type="nucleotide sequence ID" value="NZ_QKOE01000002.1"/>
</dbReference>
<keyword evidence="6" id="KW-1133">Transmembrane helix</keyword>
<gene>
    <name evidence="8" type="ORF">DNK49_04860</name>
</gene>
<dbReference type="GO" id="GO:0005975">
    <property type="term" value="P:carbohydrate metabolic process"/>
    <property type="evidence" value="ECO:0007669"/>
    <property type="project" value="InterPro"/>
</dbReference>
<dbReference type="AlphaFoldDB" id="A0A323UYK6"/>
<comment type="similarity">
    <text evidence="2">Belongs to the glycosyl hydrolase 3 family.</text>
</comment>
<keyword evidence="9" id="KW-1185">Reference proteome</keyword>
<dbReference type="SUPFAM" id="SSF51445">
    <property type="entry name" value="(Trans)glycosidases"/>
    <property type="match status" value="1"/>
</dbReference>
<dbReference type="EC" id="3.2.1.52" evidence="3"/>
<dbReference type="Pfam" id="PF00933">
    <property type="entry name" value="Glyco_hydro_3"/>
    <property type="match status" value="1"/>
</dbReference>
<organism evidence="8 9">
    <name type="scientific">Parazoarcus communis SWub3 = DSM 12120</name>
    <dbReference type="NCBI Taxonomy" id="1121029"/>
    <lineage>
        <taxon>Bacteria</taxon>
        <taxon>Pseudomonadati</taxon>
        <taxon>Pseudomonadota</taxon>
        <taxon>Betaproteobacteria</taxon>
        <taxon>Rhodocyclales</taxon>
        <taxon>Zoogloeaceae</taxon>
        <taxon>Parazoarcus</taxon>
    </lineage>
</organism>
<evidence type="ECO:0000256" key="3">
    <source>
        <dbReference type="ARBA" id="ARBA00012663"/>
    </source>
</evidence>
<dbReference type="GO" id="GO:0004563">
    <property type="term" value="F:beta-N-acetylhexosaminidase activity"/>
    <property type="evidence" value="ECO:0007669"/>
    <property type="project" value="UniProtKB-EC"/>
</dbReference>
<dbReference type="Proteomes" id="UP000248259">
    <property type="component" value="Unassembled WGS sequence"/>
</dbReference>
<evidence type="ECO:0000256" key="1">
    <source>
        <dbReference type="ARBA" id="ARBA00001231"/>
    </source>
</evidence>
<keyword evidence="6" id="KW-0472">Membrane</keyword>
<reference evidence="8 9" key="1">
    <citation type="submission" date="2018-06" db="EMBL/GenBank/DDBJ databases">
        <title>Azoarcus communis strain SWub3 genome.</title>
        <authorList>
            <person name="Zorraquino Salvo V."/>
            <person name="Toubiana D."/>
            <person name="Blumwald E."/>
        </authorList>
    </citation>
    <scope>NUCLEOTIDE SEQUENCE [LARGE SCALE GENOMIC DNA]</scope>
    <source>
        <strain evidence="8 9">SWub3</strain>
    </source>
</reference>
<feature type="domain" description="Glycoside hydrolase family 3 N-terminal" evidence="7">
    <location>
        <begin position="121"/>
        <end position="413"/>
    </location>
</feature>
<name>A0A323UYK6_9RHOO</name>
<evidence type="ECO:0000256" key="2">
    <source>
        <dbReference type="ARBA" id="ARBA00005336"/>
    </source>
</evidence>
<evidence type="ECO:0000256" key="4">
    <source>
        <dbReference type="ARBA" id="ARBA00022801"/>
    </source>
</evidence>
<dbReference type="EMBL" id="QKOE01000002">
    <property type="protein sequence ID" value="PZA17852.1"/>
    <property type="molecule type" value="Genomic_DNA"/>
</dbReference>
<sequence length="476" mass="50801">MRARQGGRARGGLVVRWMLALLLLALAYDPRTPYLLAVREVLTAGLLVAATLGVAAVCMGFARDRLGRFEAAALGTCCALAGLLTLGDMLVARAQREAVLAPDVEASRLGHHFIVGYHDFDEVARLAERGLIGGIYLARRNVRGRDLATVRAEVDALQARRAAAGWPPLLVLADQEGGRVAHMSPPLSAMPALSALVAASSGDGFDTLLERARAYGARQGRELASLGVNLNLGPVVDLRPERQTTMLDTHTLIGQRAIAADPVVVARVAAAYAEGLAERGVGATLKHFPGLGGVHTDTHHFSARLETPPTHLETHDWLPFRLAARSDGAIMLGHVVVPGIDPQRPASLSKAVVEMLRQTWGFDGLLLTDDLNMGAVYRRGLCRAAVDALRAGVDLLLISYDPQQYYRAMHCAVAAERAGLLDDAWRASSRRRIGIAAARAPVVQPLPETARLDDTLALRAGVRPAAAAEVALRATR</sequence>
<dbReference type="InterPro" id="IPR001764">
    <property type="entry name" value="Glyco_hydro_3_N"/>
</dbReference>
<keyword evidence="4 8" id="KW-0378">Hydrolase</keyword>
<dbReference type="InterPro" id="IPR050226">
    <property type="entry name" value="NagZ_Beta-hexosaminidase"/>
</dbReference>
<dbReference type="PANTHER" id="PTHR30480:SF13">
    <property type="entry name" value="BETA-HEXOSAMINIDASE"/>
    <property type="match status" value="1"/>
</dbReference>
<comment type="catalytic activity">
    <reaction evidence="1">
        <text>Hydrolysis of terminal non-reducing N-acetyl-D-hexosamine residues in N-acetyl-beta-D-hexosaminides.</text>
        <dbReference type="EC" id="3.2.1.52"/>
    </reaction>
</comment>
<dbReference type="PANTHER" id="PTHR30480">
    <property type="entry name" value="BETA-HEXOSAMINIDASE-RELATED"/>
    <property type="match status" value="1"/>
</dbReference>
<keyword evidence="6" id="KW-0812">Transmembrane</keyword>
<accession>A0A323UYK6</accession>
<comment type="caution">
    <text evidence="8">The sequence shown here is derived from an EMBL/GenBank/DDBJ whole genome shotgun (WGS) entry which is preliminary data.</text>
</comment>
<evidence type="ECO:0000256" key="6">
    <source>
        <dbReference type="SAM" id="Phobius"/>
    </source>
</evidence>
<feature type="transmembrane region" description="Helical" evidence="6">
    <location>
        <begin position="69"/>
        <end position="92"/>
    </location>
</feature>
<evidence type="ECO:0000313" key="8">
    <source>
        <dbReference type="EMBL" id="PZA17852.1"/>
    </source>
</evidence>
<evidence type="ECO:0000313" key="9">
    <source>
        <dbReference type="Proteomes" id="UP000248259"/>
    </source>
</evidence>